<dbReference type="GO" id="GO:0010291">
    <property type="term" value="F:beta-carotene 3-hydroxylase activity"/>
    <property type="evidence" value="ECO:0007669"/>
    <property type="project" value="UniProtKB-EC"/>
</dbReference>
<dbReference type="GO" id="GO:0031969">
    <property type="term" value="C:chloroplast membrane"/>
    <property type="evidence" value="ECO:0007669"/>
    <property type="project" value="UniProtKB-SubCell"/>
</dbReference>
<keyword evidence="6" id="KW-0472">Membrane</keyword>
<dbReference type="EC" id="1.14.15.24" evidence="5"/>
<gene>
    <name evidence="7" type="ORF">GH714_040080</name>
</gene>
<dbReference type="Proteomes" id="UP000467840">
    <property type="component" value="Chromosome 15"/>
</dbReference>
<comment type="similarity">
    <text evidence="2">Belongs to the sterol desaturase family.</text>
</comment>
<name>A0A6A6MP98_HEVBR</name>
<dbReference type="EMBL" id="JAAGAX010000005">
    <property type="protein sequence ID" value="KAF2315571.1"/>
    <property type="molecule type" value="Genomic_DNA"/>
</dbReference>
<organism evidence="7 8">
    <name type="scientific">Hevea brasiliensis</name>
    <name type="common">Para rubber tree</name>
    <name type="synonym">Siphonia brasiliensis</name>
    <dbReference type="NCBI Taxonomy" id="3981"/>
    <lineage>
        <taxon>Eukaryota</taxon>
        <taxon>Viridiplantae</taxon>
        <taxon>Streptophyta</taxon>
        <taxon>Embryophyta</taxon>
        <taxon>Tracheophyta</taxon>
        <taxon>Spermatophyta</taxon>
        <taxon>Magnoliopsida</taxon>
        <taxon>eudicotyledons</taxon>
        <taxon>Gunneridae</taxon>
        <taxon>Pentapetalae</taxon>
        <taxon>rosids</taxon>
        <taxon>fabids</taxon>
        <taxon>Malpighiales</taxon>
        <taxon>Euphorbiaceae</taxon>
        <taxon>Crotonoideae</taxon>
        <taxon>Micrandreae</taxon>
        <taxon>Hevea</taxon>
    </lineage>
</organism>
<keyword evidence="3" id="KW-0125">Carotenoid biosynthesis</keyword>
<comment type="caution">
    <text evidence="7">The sequence shown here is derived from an EMBL/GenBank/DDBJ whole genome shotgun (WGS) entry which is preliminary data.</text>
</comment>
<sequence>MTPRAAERLARKRSERFTYLVAAVMSSFGITSMAIMACYYRFYWQMEGGEVPLLEMFGTFSLSVGAAEWSFGQDGLIELSGMLPCGICTRSWNYGVWDGLHVVHDGLVHKRFPVGPLPTCRFQEGGCGPPGKRYSWDDAFLITVVTVTGLRDKTIYVAVKHRKGN</sequence>
<proteinExistence type="inferred from homology"/>
<evidence type="ECO:0000256" key="4">
    <source>
        <dbReference type="ARBA" id="ARBA00023002"/>
    </source>
</evidence>
<protein>
    <recommendedName>
        <fullName evidence="5">beta-carotene 3-hydroxylase</fullName>
        <ecNumber evidence="5">1.14.15.24</ecNumber>
    </recommendedName>
</protein>
<dbReference type="GO" id="GO:0016119">
    <property type="term" value="P:carotene metabolic process"/>
    <property type="evidence" value="ECO:0007669"/>
    <property type="project" value="TreeGrafter"/>
</dbReference>
<dbReference type="AlphaFoldDB" id="A0A6A6MP98"/>
<evidence type="ECO:0000313" key="8">
    <source>
        <dbReference type="Proteomes" id="UP000467840"/>
    </source>
</evidence>
<evidence type="ECO:0000256" key="1">
    <source>
        <dbReference type="ARBA" id="ARBA00004508"/>
    </source>
</evidence>
<dbReference type="InterPro" id="IPR045019">
    <property type="entry name" value="BETA-OHASE-like"/>
</dbReference>
<comment type="subcellular location">
    <subcellularLocation>
        <location evidence="1">Plastid</location>
        <location evidence="1">Chloroplast membrane</location>
        <topology evidence="1">Multi-pass membrane protein</topology>
    </subcellularLocation>
</comment>
<dbReference type="GO" id="GO:0016123">
    <property type="term" value="P:xanthophyll biosynthetic process"/>
    <property type="evidence" value="ECO:0007669"/>
    <property type="project" value="TreeGrafter"/>
</dbReference>
<dbReference type="PANTHER" id="PTHR31899">
    <property type="entry name" value="BETA-CAROTENE 3-HYDROXYLASE 1, CHLOROPLASTIC"/>
    <property type="match status" value="1"/>
</dbReference>
<feature type="transmembrane region" description="Helical" evidence="6">
    <location>
        <begin position="20"/>
        <end position="42"/>
    </location>
</feature>
<evidence type="ECO:0000256" key="3">
    <source>
        <dbReference type="ARBA" id="ARBA00022746"/>
    </source>
</evidence>
<reference evidence="7 8" key="1">
    <citation type="journal article" date="2020" name="Mol. Plant">
        <title>The Chromosome-Based Rubber Tree Genome Provides New Insights into Spurge Genome Evolution and Rubber Biosynthesis.</title>
        <authorList>
            <person name="Liu J."/>
            <person name="Shi C."/>
            <person name="Shi C.C."/>
            <person name="Li W."/>
            <person name="Zhang Q.J."/>
            <person name="Zhang Y."/>
            <person name="Li K."/>
            <person name="Lu H.F."/>
            <person name="Shi C."/>
            <person name="Zhu S.T."/>
            <person name="Xiao Z.Y."/>
            <person name="Nan H."/>
            <person name="Yue Y."/>
            <person name="Zhu X.G."/>
            <person name="Wu Y."/>
            <person name="Hong X.N."/>
            <person name="Fan G.Y."/>
            <person name="Tong Y."/>
            <person name="Zhang D."/>
            <person name="Mao C.L."/>
            <person name="Liu Y.L."/>
            <person name="Hao S.J."/>
            <person name="Liu W.Q."/>
            <person name="Lv M.Q."/>
            <person name="Zhang H.B."/>
            <person name="Liu Y."/>
            <person name="Hu-Tang G.R."/>
            <person name="Wang J.P."/>
            <person name="Wang J.H."/>
            <person name="Sun Y.H."/>
            <person name="Ni S.B."/>
            <person name="Chen W.B."/>
            <person name="Zhang X.C."/>
            <person name="Jiao Y.N."/>
            <person name="Eichler E.E."/>
            <person name="Li G.H."/>
            <person name="Liu X."/>
            <person name="Gao L.Z."/>
        </authorList>
    </citation>
    <scope>NUCLEOTIDE SEQUENCE [LARGE SCALE GENOMIC DNA]</scope>
    <source>
        <strain evidence="8">cv. GT1</strain>
        <tissue evidence="7">Leaf</tissue>
    </source>
</reference>
<keyword evidence="6" id="KW-0812">Transmembrane</keyword>
<evidence type="ECO:0000256" key="5">
    <source>
        <dbReference type="ARBA" id="ARBA00026097"/>
    </source>
</evidence>
<accession>A0A6A6MP98</accession>
<keyword evidence="6" id="KW-1133">Transmembrane helix</keyword>
<evidence type="ECO:0000256" key="6">
    <source>
        <dbReference type="SAM" id="Phobius"/>
    </source>
</evidence>
<keyword evidence="8" id="KW-1185">Reference proteome</keyword>
<evidence type="ECO:0000313" key="7">
    <source>
        <dbReference type="EMBL" id="KAF2315571.1"/>
    </source>
</evidence>
<keyword evidence="4" id="KW-0560">Oxidoreductase</keyword>
<evidence type="ECO:0000256" key="2">
    <source>
        <dbReference type="ARBA" id="ARBA00009324"/>
    </source>
</evidence>
<dbReference type="PANTHER" id="PTHR31899:SF9">
    <property type="entry name" value="BETA-CAROTENE 3-HYDROXYLASE 1, CHLOROPLASTIC"/>
    <property type="match status" value="1"/>
</dbReference>